<dbReference type="GO" id="GO:0000139">
    <property type="term" value="C:Golgi membrane"/>
    <property type="evidence" value="ECO:0007669"/>
    <property type="project" value="UniProtKB-SubCell"/>
</dbReference>
<feature type="domain" description="Trichome birefringence-like C-terminal" evidence="10">
    <location>
        <begin position="126"/>
        <end position="413"/>
    </location>
</feature>
<evidence type="ECO:0000256" key="4">
    <source>
        <dbReference type="ARBA" id="ARBA00022692"/>
    </source>
</evidence>
<evidence type="ECO:0000256" key="5">
    <source>
        <dbReference type="ARBA" id="ARBA00022968"/>
    </source>
</evidence>
<keyword evidence="6 9" id="KW-1133">Transmembrane helix</keyword>
<dbReference type="PANTHER" id="PTHR32285">
    <property type="entry name" value="PROTEIN TRICHOME BIREFRINGENCE-LIKE 9-RELATED"/>
    <property type="match status" value="1"/>
</dbReference>
<protein>
    <submittedName>
        <fullName evidence="13">Protein trichome birefringence-like 34</fullName>
    </submittedName>
</protein>
<sequence>MTFLQAPLGVRSYVSSLIAFISLIAFSLIVCSISLLLSKDNAVLPPQAEVPPISSVPPTVELDRSRGGDDGSCDVSSGRWVYDNSTRPLYSGLGCSFMHDEVACEKYGRSDLRYQHWRWQPHGCDLPRFDAKRLLEKLRGKRMVYVGDSLNRNQWVSMVCMVESFVPPGLKTQTYHGSLMSFKVEEYNATIDFYWSPLLVESNCDDPVIHRVSDRIMRANAIEKHAKHWADADILVFNSYLWWKKPNMKMKVLHGSFEENSTNLEVVEMDYGFKLAMRAWSRWLESHISTDKIQIFFVSLSPTHVWGEDWGKPNCYGETEPIHKEGYFGQGSDYGMMRTAESIIDGLRYRGINVQILNITQLSEYRKDGHPSIYRKQWIPLTEEQLANPSSYADCTHWCLPGVPDVWNEILYSYIVSR</sequence>
<evidence type="ECO:0000313" key="13">
    <source>
        <dbReference type="RefSeq" id="XP_020102225.1"/>
    </source>
</evidence>
<evidence type="ECO:0000256" key="3">
    <source>
        <dbReference type="ARBA" id="ARBA00022679"/>
    </source>
</evidence>
<keyword evidence="12" id="KW-1185">Reference proteome</keyword>
<gene>
    <name evidence="13" type="primary">LOC109719817</name>
</gene>
<accession>A0A6P5GAC0</accession>
<dbReference type="AlphaFoldDB" id="A0A6P5GAC0"/>
<dbReference type="OrthoDB" id="585788at2759"/>
<dbReference type="PANTHER" id="PTHR32285:SF11">
    <property type="entry name" value="PROTEIN TRICHOME BIREFRINGENCE-LIKE 34"/>
    <property type="match status" value="1"/>
</dbReference>
<evidence type="ECO:0000259" key="11">
    <source>
        <dbReference type="Pfam" id="PF14416"/>
    </source>
</evidence>
<evidence type="ECO:0000259" key="10">
    <source>
        <dbReference type="Pfam" id="PF13839"/>
    </source>
</evidence>
<name>A0A6P5GAC0_ANACO</name>
<keyword evidence="3" id="KW-0808">Transferase</keyword>
<evidence type="ECO:0000256" key="9">
    <source>
        <dbReference type="SAM" id="Phobius"/>
    </source>
</evidence>
<feature type="domain" description="Trichome birefringence-like N-terminal" evidence="11">
    <location>
        <begin position="72"/>
        <end position="125"/>
    </location>
</feature>
<dbReference type="RefSeq" id="XP_020102225.1">
    <property type="nucleotide sequence ID" value="XM_020246636.1"/>
</dbReference>
<feature type="transmembrane region" description="Helical" evidence="9">
    <location>
        <begin position="12"/>
        <end position="37"/>
    </location>
</feature>
<dbReference type="Proteomes" id="UP000515123">
    <property type="component" value="Linkage group 13"/>
</dbReference>
<dbReference type="Pfam" id="PF13839">
    <property type="entry name" value="PC-Esterase"/>
    <property type="match status" value="1"/>
</dbReference>
<keyword evidence="8 9" id="KW-0472">Membrane</keyword>
<proteinExistence type="inferred from homology"/>
<comment type="subcellular location">
    <subcellularLocation>
        <location evidence="1">Golgi apparatus membrane</location>
        <topology evidence="1">Single-pass type II membrane protein</topology>
    </subcellularLocation>
</comment>
<keyword evidence="5" id="KW-0735">Signal-anchor</keyword>
<dbReference type="InterPro" id="IPR025846">
    <property type="entry name" value="TBL_N"/>
</dbReference>
<evidence type="ECO:0000256" key="2">
    <source>
        <dbReference type="ARBA" id="ARBA00007727"/>
    </source>
</evidence>
<evidence type="ECO:0000256" key="7">
    <source>
        <dbReference type="ARBA" id="ARBA00023034"/>
    </source>
</evidence>
<dbReference type="GO" id="GO:1990538">
    <property type="term" value="F:xylan O-acetyltransferase activity"/>
    <property type="evidence" value="ECO:0007669"/>
    <property type="project" value="UniProtKB-ARBA"/>
</dbReference>
<reference evidence="13" key="2">
    <citation type="submission" date="2025-08" db="UniProtKB">
        <authorList>
            <consortium name="RefSeq"/>
        </authorList>
    </citation>
    <scope>IDENTIFICATION</scope>
    <source>
        <tissue evidence="13">Leaf</tissue>
    </source>
</reference>
<dbReference type="Pfam" id="PF14416">
    <property type="entry name" value="PMR5N"/>
    <property type="match status" value="1"/>
</dbReference>
<keyword evidence="7" id="KW-0333">Golgi apparatus</keyword>
<evidence type="ECO:0000256" key="1">
    <source>
        <dbReference type="ARBA" id="ARBA00004323"/>
    </source>
</evidence>
<keyword evidence="4 9" id="KW-0812">Transmembrane</keyword>
<evidence type="ECO:0000256" key="8">
    <source>
        <dbReference type="ARBA" id="ARBA00023136"/>
    </source>
</evidence>
<comment type="similarity">
    <text evidence="2">Belongs to the PC-esterase family. TBL subfamily.</text>
</comment>
<organism evidence="12 13">
    <name type="scientific">Ananas comosus</name>
    <name type="common">Pineapple</name>
    <name type="synonym">Ananas ananas</name>
    <dbReference type="NCBI Taxonomy" id="4615"/>
    <lineage>
        <taxon>Eukaryota</taxon>
        <taxon>Viridiplantae</taxon>
        <taxon>Streptophyta</taxon>
        <taxon>Embryophyta</taxon>
        <taxon>Tracheophyta</taxon>
        <taxon>Spermatophyta</taxon>
        <taxon>Magnoliopsida</taxon>
        <taxon>Liliopsida</taxon>
        <taxon>Poales</taxon>
        <taxon>Bromeliaceae</taxon>
        <taxon>Bromelioideae</taxon>
        <taxon>Ananas</taxon>
    </lineage>
</organism>
<dbReference type="GeneID" id="109719817"/>
<evidence type="ECO:0000256" key="6">
    <source>
        <dbReference type="ARBA" id="ARBA00022989"/>
    </source>
</evidence>
<evidence type="ECO:0000313" key="12">
    <source>
        <dbReference type="Proteomes" id="UP000515123"/>
    </source>
</evidence>
<reference evidence="12" key="1">
    <citation type="journal article" date="2015" name="Nat. Genet.">
        <title>The pineapple genome and the evolution of CAM photosynthesis.</title>
        <authorList>
            <person name="Ming R."/>
            <person name="VanBuren R."/>
            <person name="Wai C.M."/>
            <person name="Tang H."/>
            <person name="Schatz M.C."/>
            <person name="Bowers J.E."/>
            <person name="Lyons E."/>
            <person name="Wang M.L."/>
            <person name="Chen J."/>
            <person name="Biggers E."/>
            <person name="Zhang J."/>
            <person name="Huang L."/>
            <person name="Zhang L."/>
            <person name="Miao W."/>
            <person name="Zhang J."/>
            <person name="Ye Z."/>
            <person name="Miao C."/>
            <person name="Lin Z."/>
            <person name="Wang H."/>
            <person name="Zhou H."/>
            <person name="Yim W.C."/>
            <person name="Priest H.D."/>
            <person name="Zheng C."/>
            <person name="Woodhouse M."/>
            <person name="Edger P.P."/>
            <person name="Guyot R."/>
            <person name="Guo H.B."/>
            <person name="Guo H."/>
            <person name="Zheng G."/>
            <person name="Singh R."/>
            <person name="Sharma A."/>
            <person name="Min X."/>
            <person name="Zheng Y."/>
            <person name="Lee H."/>
            <person name="Gurtowski J."/>
            <person name="Sedlazeck F.J."/>
            <person name="Harkess A."/>
            <person name="McKain M.R."/>
            <person name="Liao Z."/>
            <person name="Fang J."/>
            <person name="Liu J."/>
            <person name="Zhang X."/>
            <person name="Zhang Q."/>
            <person name="Hu W."/>
            <person name="Qin Y."/>
            <person name="Wang K."/>
            <person name="Chen L.Y."/>
            <person name="Shirley N."/>
            <person name="Lin Y.R."/>
            <person name="Liu L.Y."/>
            <person name="Hernandez A.G."/>
            <person name="Wright C.L."/>
            <person name="Bulone V."/>
            <person name="Tuskan G.A."/>
            <person name="Heath K."/>
            <person name="Zee F."/>
            <person name="Moore P.H."/>
            <person name="Sunkar R."/>
            <person name="Leebens-Mack J.H."/>
            <person name="Mockler T."/>
            <person name="Bennetzen J.L."/>
            <person name="Freeling M."/>
            <person name="Sankoff D."/>
            <person name="Paterson A.H."/>
            <person name="Zhu X."/>
            <person name="Yang X."/>
            <person name="Smith J.A."/>
            <person name="Cushman J.C."/>
            <person name="Paull R.E."/>
            <person name="Yu Q."/>
        </authorList>
    </citation>
    <scope>NUCLEOTIDE SEQUENCE [LARGE SCALE GENOMIC DNA]</scope>
    <source>
        <strain evidence="12">cv. F153</strain>
    </source>
</reference>
<dbReference type="InterPro" id="IPR026057">
    <property type="entry name" value="TBL_C"/>
</dbReference>
<dbReference type="InterPro" id="IPR029962">
    <property type="entry name" value="TBL"/>
</dbReference>